<dbReference type="OrthoDB" id="1926878at2759"/>
<protein>
    <recommendedName>
        <fullName evidence="4">Origin recognition complex subunit 1</fullName>
    </recommendedName>
</protein>
<dbReference type="GO" id="GO:0005664">
    <property type="term" value="C:nuclear origin of replication recognition complex"/>
    <property type="evidence" value="ECO:0007669"/>
    <property type="project" value="TreeGrafter"/>
</dbReference>
<dbReference type="InterPro" id="IPR050311">
    <property type="entry name" value="ORC1/CDC6"/>
</dbReference>
<evidence type="ECO:0000256" key="2">
    <source>
        <dbReference type="ARBA" id="ARBA00023125"/>
    </source>
</evidence>
<dbReference type="InterPro" id="IPR027417">
    <property type="entry name" value="P-loop_NTPase"/>
</dbReference>
<keyword evidence="4" id="KW-0235">DNA replication</keyword>
<evidence type="ECO:0000256" key="3">
    <source>
        <dbReference type="ARBA" id="ARBA00023242"/>
    </source>
</evidence>
<gene>
    <name evidence="7" type="ORF">L873DRAFT_1788979</name>
</gene>
<dbReference type="EMBL" id="ML120380">
    <property type="protein sequence ID" value="RPB00380.1"/>
    <property type="molecule type" value="Genomic_DNA"/>
</dbReference>
<keyword evidence="3 4" id="KW-0539">Nucleus</keyword>
<dbReference type="PANTHER" id="PTHR10763">
    <property type="entry name" value="CELL DIVISION CONTROL PROTEIN 6-RELATED"/>
    <property type="match status" value="1"/>
</dbReference>
<evidence type="ECO:0000313" key="7">
    <source>
        <dbReference type="EMBL" id="RPB00380.1"/>
    </source>
</evidence>
<sequence length="212" mass="23118">MTPSLRSVPCVVLMDYLDQLFTRCQGVMYNFFNRPGGRHSKLTVLAIANTMDLPERTLRNKISSRLGLTRITFPGYTHFRLMTIIQSCLEGVSGNMVDADAVQVGSRKLTAISGDARRALDICRRAIEMVEYSPSKDNENNQPPSSPSRRKSGAISPSNATGSGLKAGAESPSPRRPSGVGEGMLRDMLDEGERIVLAQAVSSGPWWWSEGG</sequence>
<comment type="subunit">
    <text evidence="4">ORC is composed of six subunits.</text>
</comment>
<dbReference type="Gene3D" id="1.10.8.60">
    <property type="match status" value="1"/>
</dbReference>
<proteinExistence type="inferred from homology"/>
<dbReference type="InterPro" id="IPR041083">
    <property type="entry name" value="AAA_lid_10"/>
</dbReference>
<feature type="domain" description="AAA lid" evidence="6">
    <location>
        <begin position="97"/>
        <end position="131"/>
    </location>
</feature>
<evidence type="ECO:0000259" key="6">
    <source>
        <dbReference type="Pfam" id="PF17872"/>
    </source>
</evidence>
<evidence type="ECO:0000256" key="5">
    <source>
        <dbReference type="SAM" id="MobiDB-lite"/>
    </source>
</evidence>
<keyword evidence="4" id="KW-0547">Nucleotide-binding</keyword>
<dbReference type="AlphaFoldDB" id="A0A3N4JPY6"/>
<dbReference type="GO" id="GO:0005524">
    <property type="term" value="F:ATP binding"/>
    <property type="evidence" value="ECO:0007669"/>
    <property type="project" value="UniProtKB-KW"/>
</dbReference>
<evidence type="ECO:0000256" key="1">
    <source>
        <dbReference type="ARBA" id="ARBA00004123"/>
    </source>
</evidence>
<comment type="subcellular location">
    <subcellularLocation>
        <location evidence="1 4">Nucleus</location>
    </subcellularLocation>
</comment>
<evidence type="ECO:0000313" key="8">
    <source>
        <dbReference type="Proteomes" id="UP000276215"/>
    </source>
</evidence>
<dbReference type="SUPFAM" id="SSF52540">
    <property type="entry name" value="P-loop containing nucleoside triphosphate hydrolases"/>
    <property type="match status" value="1"/>
</dbReference>
<comment type="similarity">
    <text evidence="4">Belongs to the ORC1 family.</text>
</comment>
<keyword evidence="2 4" id="KW-0238">DNA-binding</keyword>
<evidence type="ECO:0000256" key="4">
    <source>
        <dbReference type="RuleBase" id="RU365058"/>
    </source>
</evidence>
<name>A0A3N4JPY6_9PEZI</name>
<keyword evidence="8" id="KW-1185">Reference proteome</keyword>
<comment type="function">
    <text evidence="4">Component of the origin recognition complex (ORC) that binds origins of replication. DNA-binding is ATP-dependent, however specific DNA sequences that define origins of replication have not been identified so far. ORC is required to assemble the pre-replication complex necessary to initiate DNA replication.</text>
</comment>
<dbReference type="STRING" id="1336337.A0A3N4JPY6"/>
<accession>A0A3N4JPY6</accession>
<reference evidence="7 8" key="1">
    <citation type="journal article" date="2018" name="Nat. Ecol. Evol.">
        <title>Pezizomycetes genomes reveal the molecular basis of ectomycorrhizal truffle lifestyle.</title>
        <authorList>
            <person name="Murat C."/>
            <person name="Payen T."/>
            <person name="Noel B."/>
            <person name="Kuo A."/>
            <person name="Morin E."/>
            <person name="Chen J."/>
            <person name="Kohler A."/>
            <person name="Krizsan K."/>
            <person name="Balestrini R."/>
            <person name="Da Silva C."/>
            <person name="Montanini B."/>
            <person name="Hainaut M."/>
            <person name="Levati E."/>
            <person name="Barry K.W."/>
            <person name="Belfiori B."/>
            <person name="Cichocki N."/>
            <person name="Clum A."/>
            <person name="Dockter R.B."/>
            <person name="Fauchery L."/>
            <person name="Guy J."/>
            <person name="Iotti M."/>
            <person name="Le Tacon F."/>
            <person name="Lindquist E.A."/>
            <person name="Lipzen A."/>
            <person name="Malagnac F."/>
            <person name="Mello A."/>
            <person name="Molinier V."/>
            <person name="Miyauchi S."/>
            <person name="Poulain J."/>
            <person name="Riccioni C."/>
            <person name="Rubini A."/>
            <person name="Sitrit Y."/>
            <person name="Splivallo R."/>
            <person name="Traeger S."/>
            <person name="Wang M."/>
            <person name="Zifcakova L."/>
            <person name="Wipf D."/>
            <person name="Zambonelli A."/>
            <person name="Paolocci F."/>
            <person name="Nowrousian M."/>
            <person name="Ottonello S."/>
            <person name="Baldrian P."/>
            <person name="Spatafora J.W."/>
            <person name="Henrissat B."/>
            <person name="Nagy L.G."/>
            <person name="Aury J.M."/>
            <person name="Wincker P."/>
            <person name="Grigoriev I.V."/>
            <person name="Bonfante P."/>
            <person name="Martin F.M."/>
        </authorList>
    </citation>
    <scope>NUCLEOTIDE SEQUENCE [LARGE SCALE GENOMIC DNA]</scope>
    <source>
        <strain evidence="7 8">120613-1</strain>
    </source>
</reference>
<dbReference type="GO" id="GO:0003688">
    <property type="term" value="F:DNA replication origin binding"/>
    <property type="evidence" value="ECO:0007669"/>
    <property type="project" value="TreeGrafter"/>
</dbReference>
<organism evidence="7 8">
    <name type="scientific">Choiromyces venosus 120613-1</name>
    <dbReference type="NCBI Taxonomy" id="1336337"/>
    <lineage>
        <taxon>Eukaryota</taxon>
        <taxon>Fungi</taxon>
        <taxon>Dikarya</taxon>
        <taxon>Ascomycota</taxon>
        <taxon>Pezizomycotina</taxon>
        <taxon>Pezizomycetes</taxon>
        <taxon>Pezizales</taxon>
        <taxon>Tuberaceae</taxon>
        <taxon>Choiromyces</taxon>
    </lineage>
</organism>
<dbReference type="PANTHER" id="PTHR10763:SF23">
    <property type="entry name" value="ORIGIN RECOGNITION COMPLEX SUBUNIT 1"/>
    <property type="match status" value="1"/>
</dbReference>
<feature type="region of interest" description="Disordered" evidence="5">
    <location>
        <begin position="133"/>
        <end position="187"/>
    </location>
</feature>
<dbReference type="Proteomes" id="UP000276215">
    <property type="component" value="Unassembled WGS sequence"/>
</dbReference>
<dbReference type="Pfam" id="PF17872">
    <property type="entry name" value="AAA_lid_10"/>
    <property type="match status" value="1"/>
</dbReference>
<dbReference type="GO" id="GO:0006270">
    <property type="term" value="P:DNA replication initiation"/>
    <property type="evidence" value="ECO:0007669"/>
    <property type="project" value="TreeGrafter"/>
</dbReference>
<keyword evidence="4" id="KW-0067">ATP-binding</keyword>
<dbReference type="Gene3D" id="3.40.50.300">
    <property type="entry name" value="P-loop containing nucleotide triphosphate hydrolases"/>
    <property type="match status" value="1"/>
</dbReference>
<dbReference type="GO" id="GO:0033314">
    <property type="term" value="P:mitotic DNA replication checkpoint signaling"/>
    <property type="evidence" value="ECO:0007669"/>
    <property type="project" value="TreeGrafter"/>
</dbReference>